<dbReference type="PANTHER" id="PTHR43798">
    <property type="entry name" value="MONOACYLGLYCEROL LIPASE"/>
    <property type="match status" value="1"/>
</dbReference>
<name>A0A6L8LQQ8_9VIBR</name>
<dbReference type="Pfam" id="PF12697">
    <property type="entry name" value="Abhydrolase_6"/>
    <property type="match status" value="1"/>
</dbReference>
<gene>
    <name evidence="2" type="ORF">GTG28_04240</name>
</gene>
<feature type="domain" description="AB hydrolase-1" evidence="1">
    <location>
        <begin position="82"/>
        <end position="284"/>
    </location>
</feature>
<dbReference type="PANTHER" id="PTHR43798:SF33">
    <property type="entry name" value="HYDROLASE, PUTATIVE (AFU_ORTHOLOGUE AFUA_2G14860)-RELATED"/>
    <property type="match status" value="1"/>
</dbReference>
<dbReference type="AlphaFoldDB" id="A0A6L8LQQ8"/>
<dbReference type="Proteomes" id="UP000478571">
    <property type="component" value="Unassembled WGS sequence"/>
</dbReference>
<evidence type="ECO:0000313" key="3">
    <source>
        <dbReference type="Proteomes" id="UP000478571"/>
    </source>
</evidence>
<proteinExistence type="predicted"/>
<dbReference type="EMBL" id="WWEU01000001">
    <property type="protein sequence ID" value="MYM58424.1"/>
    <property type="molecule type" value="Genomic_DNA"/>
</dbReference>
<evidence type="ECO:0000259" key="1">
    <source>
        <dbReference type="Pfam" id="PF12697"/>
    </source>
</evidence>
<dbReference type="InterPro" id="IPR050266">
    <property type="entry name" value="AB_hydrolase_sf"/>
</dbReference>
<evidence type="ECO:0000313" key="2">
    <source>
        <dbReference type="EMBL" id="MYM58424.1"/>
    </source>
</evidence>
<dbReference type="GO" id="GO:0016020">
    <property type="term" value="C:membrane"/>
    <property type="evidence" value="ECO:0007669"/>
    <property type="project" value="TreeGrafter"/>
</dbReference>
<keyword evidence="2" id="KW-0378">Hydrolase</keyword>
<dbReference type="InterPro" id="IPR029058">
    <property type="entry name" value="AB_hydrolase_fold"/>
</dbReference>
<keyword evidence="3" id="KW-1185">Reference proteome</keyword>
<dbReference type="Gene3D" id="3.40.50.1820">
    <property type="entry name" value="alpha/beta hydrolase"/>
    <property type="match status" value="1"/>
</dbReference>
<dbReference type="SUPFAM" id="SSF53474">
    <property type="entry name" value="alpha/beta-Hydrolases"/>
    <property type="match status" value="1"/>
</dbReference>
<sequence length="298" mass="33136">MYYAYSPVSSLSAPLCELNDKNVSNIRKQSVRKQVVCATIVSFLAGLSIKSSLASELDTETHYTEEGIAYVELGNPSSDYRLIFIHGSPGSKEGYQDYLSDPWLLKHAQLISVDRIGYGQSPNRLETKISQQSKHLQPLLASDKKNIVVGHSLGGPIALSLALQMPELVNGLVFVAPAFDPELETPKWYNILADTWLIGLFLNQNWSTSNGEMMTLADELSLLSTKNWQILNKVPVTLIHGDQDTIADPDNSIFAMRHLSGQLKKLVKVEGEGHFILWKNPSKIIAEIKQMIEIMPET</sequence>
<protein>
    <submittedName>
        <fullName evidence="2">Alpha/beta fold hydrolase</fullName>
    </submittedName>
</protein>
<organism evidence="2 3">
    <name type="scientific">Vibrio tetraodonis subsp. pristinus</name>
    <dbReference type="NCBI Taxonomy" id="2695891"/>
    <lineage>
        <taxon>Bacteria</taxon>
        <taxon>Pseudomonadati</taxon>
        <taxon>Pseudomonadota</taxon>
        <taxon>Gammaproteobacteria</taxon>
        <taxon>Vibrionales</taxon>
        <taxon>Vibrionaceae</taxon>
        <taxon>Vibrio</taxon>
    </lineage>
</organism>
<dbReference type="GO" id="GO:0016787">
    <property type="term" value="F:hydrolase activity"/>
    <property type="evidence" value="ECO:0007669"/>
    <property type="project" value="UniProtKB-KW"/>
</dbReference>
<dbReference type="InterPro" id="IPR000073">
    <property type="entry name" value="AB_hydrolase_1"/>
</dbReference>
<accession>A0A6L8LQQ8</accession>
<dbReference type="PRINTS" id="PR00111">
    <property type="entry name" value="ABHYDROLASE"/>
</dbReference>
<comment type="caution">
    <text evidence="2">The sequence shown here is derived from an EMBL/GenBank/DDBJ whole genome shotgun (WGS) entry which is preliminary data.</text>
</comment>
<reference evidence="2 3" key="1">
    <citation type="submission" date="2020-01" db="EMBL/GenBank/DDBJ databases">
        <title>Draft Genome Sequence of Vibrio sp. strain OCN044, Isolated from a Healthy Coral at Palmyra Atoll.</title>
        <authorList>
            <person name="Videau P."/>
            <person name="Loughran R."/>
            <person name="Esquivel A."/>
            <person name="Deadmond M."/>
            <person name="Paddock B.E."/>
            <person name="Saw J.H."/>
            <person name="Ushijima B."/>
        </authorList>
    </citation>
    <scope>NUCLEOTIDE SEQUENCE [LARGE SCALE GENOMIC DNA]</scope>
    <source>
        <strain evidence="2 3">OCN044</strain>
    </source>
</reference>